<dbReference type="EC" id="2.7.11.1" evidence="1"/>
<gene>
    <name evidence="10" type="primary">STK25_1</name>
    <name evidence="10" type="ORF">HK097_005055</name>
</gene>
<comment type="caution">
    <text evidence="10">The sequence shown here is derived from an EMBL/GenBank/DDBJ whole genome shotgun (WGS) entry which is preliminary data.</text>
</comment>
<evidence type="ECO:0000313" key="11">
    <source>
        <dbReference type="Proteomes" id="UP001212841"/>
    </source>
</evidence>
<evidence type="ECO:0000313" key="10">
    <source>
        <dbReference type="EMBL" id="KAJ3032848.1"/>
    </source>
</evidence>
<keyword evidence="3" id="KW-0808">Transferase</keyword>
<dbReference type="PANTHER" id="PTHR24363">
    <property type="entry name" value="SERINE/THREONINE PROTEIN KINASE"/>
    <property type="match status" value="1"/>
</dbReference>
<evidence type="ECO:0000256" key="2">
    <source>
        <dbReference type="ARBA" id="ARBA00022527"/>
    </source>
</evidence>
<keyword evidence="4" id="KW-0547">Nucleotide-binding</keyword>
<evidence type="ECO:0000256" key="5">
    <source>
        <dbReference type="ARBA" id="ARBA00022777"/>
    </source>
</evidence>
<evidence type="ECO:0000256" key="6">
    <source>
        <dbReference type="ARBA" id="ARBA00022840"/>
    </source>
</evidence>
<keyword evidence="11" id="KW-1185">Reference proteome</keyword>
<feature type="domain" description="Protein kinase" evidence="9">
    <location>
        <begin position="1"/>
        <end position="153"/>
    </location>
</feature>
<evidence type="ECO:0000256" key="8">
    <source>
        <dbReference type="ARBA" id="ARBA00048679"/>
    </source>
</evidence>
<dbReference type="Gene3D" id="1.10.510.10">
    <property type="entry name" value="Transferase(Phosphotransferase) domain 1"/>
    <property type="match status" value="1"/>
</dbReference>
<dbReference type="GO" id="GO:0004674">
    <property type="term" value="F:protein serine/threonine kinase activity"/>
    <property type="evidence" value="ECO:0007669"/>
    <property type="project" value="UniProtKB-KW"/>
</dbReference>
<sequence length="153" mass="17626">MQQFILLTPKPHYASDDLTKVTNYNPILAAKHVAEGLDFLQAKGKLHRDIKLANIMVKDGRFKIGDLGVVRNIFETADERKSFTVISTGHYYQPPPELRNEDYKKDMTDKQYELTEVYNLGQMGLQLQDKFEKLPPWNAASKAKFEEFTGLME</sequence>
<dbReference type="AlphaFoldDB" id="A0AAD5WX14"/>
<evidence type="ECO:0000256" key="1">
    <source>
        <dbReference type="ARBA" id="ARBA00012513"/>
    </source>
</evidence>
<accession>A0AAD5WX14</accession>
<name>A0AAD5WX14_9FUNG</name>
<dbReference type="EMBL" id="JADGJD010002387">
    <property type="protein sequence ID" value="KAJ3032848.1"/>
    <property type="molecule type" value="Genomic_DNA"/>
</dbReference>
<feature type="non-terminal residue" evidence="10">
    <location>
        <position position="153"/>
    </location>
</feature>
<dbReference type="SUPFAM" id="SSF56112">
    <property type="entry name" value="Protein kinase-like (PK-like)"/>
    <property type="match status" value="1"/>
</dbReference>
<keyword evidence="6" id="KW-0067">ATP-binding</keyword>
<dbReference type="PANTHER" id="PTHR24363:SF0">
    <property type="entry name" value="SERINE_THREONINE KINASE LIKE DOMAIN CONTAINING 1"/>
    <property type="match status" value="1"/>
</dbReference>
<dbReference type="Proteomes" id="UP001212841">
    <property type="component" value="Unassembled WGS sequence"/>
</dbReference>
<proteinExistence type="predicted"/>
<dbReference type="InterPro" id="IPR000719">
    <property type="entry name" value="Prot_kinase_dom"/>
</dbReference>
<evidence type="ECO:0000256" key="3">
    <source>
        <dbReference type="ARBA" id="ARBA00022679"/>
    </source>
</evidence>
<evidence type="ECO:0000256" key="7">
    <source>
        <dbReference type="ARBA" id="ARBA00047899"/>
    </source>
</evidence>
<reference evidence="10" key="1">
    <citation type="submission" date="2020-05" db="EMBL/GenBank/DDBJ databases">
        <title>Phylogenomic resolution of chytrid fungi.</title>
        <authorList>
            <person name="Stajich J.E."/>
            <person name="Amses K."/>
            <person name="Simmons R."/>
            <person name="Seto K."/>
            <person name="Myers J."/>
            <person name="Bonds A."/>
            <person name="Quandt C.A."/>
            <person name="Barry K."/>
            <person name="Liu P."/>
            <person name="Grigoriev I."/>
            <person name="Longcore J.E."/>
            <person name="James T.Y."/>
        </authorList>
    </citation>
    <scope>NUCLEOTIDE SEQUENCE</scope>
    <source>
        <strain evidence="10">JEL0318</strain>
    </source>
</reference>
<protein>
    <recommendedName>
        <fullName evidence="1">non-specific serine/threonine protein kinase</fullName>
        <ecNumber evidence="1">2.7.11.1</ecNumber>
    </recommendedName>
</protein>
<keyword evidence="5 10" id="KW-0418">Kinase</keyword>
<dbReference type="InterPro" id="IPR011009">
    <property type="entry name" value="Kinase-like_dom_sf"/>
</dbReference>
<evidence type="ECO:0000259" key="9">
    <source>
        <dbReference type="PROSITE" id="PS50011"/>
    </source>
</evidence>
<organism evidence="10 11">
    <name type="scientific">Rhizophlyctis rosea</name>
    <dbReference type="NCBI Taxonomy" id="64517"/>
    <lineage>
        <taxon>Eukaryota</taxon>
        <taxon>Fungi</taxon>
        <taxon>Fungi incertae sedis</taxon>
        <taxon>Chytridiomycota</taxon>
        <taxon>Chytridiomycota incertae sedis</taxon>
        <taxon>Chytridiomycetes</taxon>
        <taxon>Rhizophlyctidales</taxon>
        <taxon>Rhizophlyctidaceae</taxon>
        <taxon>Rhizophlyctis</taxon>
    </lineage>
</organism>
<dbReference type="Pfam" id="PF00069">
    <property type="entry name" value="Pkinase"/>
    <property type="match status" value="1"/>
</dbReference>
<comment type="catalytic activity">
    <reaction evidence="7">
        <text>L-threonyl-[protein] + ATP = O-phospho-L-threonyl-[protein] + ADP + H(+)</text>
        <dbReference type="Rhea" id="RHEA:46608"/>
        <dbReference type="Rhea" id="RHEA-COMP:11060"/>
        <dbReference type="Rhea" id="RHEA-COMP:11605"/>
        <dbReference type="ChEBI" id="CHEBI:15378"/>
        <dbReference type="ChEBI" id="CHEBI:30013"/>
        <dbReference type="ChEBI" id="CHEBI:30616"/>
        <dbReference type="ChEBI" id="CHEBI:61977"/>
        <dbReference type="ChEBI" id="CHEBI:456216"/>
        <dbReference type="EC" id="2.7.11.1"/>
    </reaction>
</comment>
<dbReference type="GO" id="GO:0005524">
    <property type="term" value="F:ATP binding"/>
    <property type="evidence" value="ECO:0007669"/>
    <property type="project" value="UniProtKB-KW"/>
</dbReference>
<keyword evidence="2" id="KW-0723">Serine/threonine-protein kinase</keyword>
<comment type="catalytic activity">
    <reaction evidence="8">
        <text>L-seryl-[protein] + ATP = O-phospho-L-seryl-[protein] + ADP + H(+)</text>
        <dbReference type="Rhea" id="RHEA:17989"/>
        <dbReference type="Rhea" id="RHEA-COMP:9863"/>
        <dbReference type="Rhea" id="RHEA-COMP:11604"/>
        <dbReference type="ChEBI" id="CHEBI:15378"/>
        <dbReference type="ChEBI" id="CHEBI:29999"/>
        <dbReference type="ChEBI" id="CHEBI:30616"/>
        <dbReference type="ChEBI" id="CHEBI:83421"/>
        <dbReference type="ChEBI" id="CHEBI:456216"/>
        <dbReference type="EC" id="2.7.11.1"/>
    </reaction>
</comment>
<dbReference type="PROSITE" id="PS50011">
    <property type="entry name" value="PROTEIN_KINASE_DOM"/>
    <property type="match status" value="1"/>
</dbReference>
<evidence type="ECO:0000256" key="4">
    <source>
        <dbReference type="ARBA" id="ARBA00022741"/>
    </source>
</evidence>